<dbReference type="InterPro" id="IPR016181">
    <property type="entry name" value="Acyl_CoA_acyltransferase"/>
</dbReference>
<dbReference type="Gene3D" id="3.40.630.30">
    <property type="match status" value="1"/>
</dbReference>
<reference evidence="4 5" key="1">
    <citation type="submission" date="2024-06" db="EMBL/GenBank/DDBJ databases">
        <title>The Natural Products Discovery Center: Release of the First 8490 Sequenced Strains for Exploring Actinobacteria Biosynthetic Diversity.</title>
        <authorList>
            <person name="Kalkreuter E."/>
            <person name="Kautsar S.A."/>
            <person name="Yang D."/>
            <person name="Bader C.D."/>
            <person name="Teijaro C.N."/>
            <person name="Fluegel L."/>
            <person name="Davis C.M."/>
            <person name="Simpson J.R."/>
            <person name="Lauterbach L."/>
            <person name="Steele A.D."/>
            <person name="Gui C."/>
            <person name="Meng S."/>
            <person name="Li G."/>
            <person name="Viehrig K."/>
            <person name="Ye F."/>
            <person name="Su P."/>
            <person name="Kiefer A.F."/>
            <person name="Nichols A."/>
            <person name="Cepeda A.J."/>
            <person name="Yan W."/>
            <person name="Fan B."/>
            <person name="Jiang Y."/>
            <person name="Adhikari A."/>
            <person name="Zheng C.-J."/>
            <person name="Schuster L."/>
            <person name="Cowan T.M."/>
            <person name="Smanski M.J."/>
            <person name="Chevrette M.G."/>
            <person name="De Carvalho L.P.S."/>
            <person name="Shen B."/>
        </authorList>
    </citation>
    <scope>NUCLEOTIDE SEQUENCE [LARGE SCALE GENOMIC DNA]</scope>
    <source>
        <strain evidence="4 5">NPDC019583</strain>
    </source>
</reference>
<keyword evidence="5" id="KW-1185">Reference proteome</keyword>
<keyword evidence="1" id="KW-0808">Transferase</keyword>
<proteinExistence type="predicted"/>
<organism evidence="4 5">
    <name type="scientific">Streptomyces olindensis</name>
    <dbReference type="NCBI Taxonomy" id="358823"/>
    <lineage>
        <taxon>Bacteria</taxon>
        <taxon>Bacillati</taxon>
        <taxon>Actinomycetota</taxon>
        <taxon>Actinomycetes</taxon>
        <taxon>Kitasatosporales</taxon>
        <taxon>Streptomycetaceae</taxon>
        <taxon>Streptomyces</taxon>
    </lineage>
</organism>
<dbReference type="SUPFAM" id="SSF55729">
    <property type="entry name" value="Acyl-CoA N-acyltransferases (Nat)"/>
    <property type="match status" value="1"/>
</dbReference>
<accession>A0ABV2Y6V5</accession>
<dbReference type="Pfam" id="PF00583">
    <property type="entry name" value="Acetyltransf_1"/>
    <property type="match status" value="1"/>
</dbReference>
<evidence type="ECO:0000313" key="4">
    <source>
        <dbReference type="EMBL" id="MEU2271991.1"/>
    </source>
</evidence>
<dbReference type="PROSITE" id="PS51186">
    <property type="entry name" value="GNAT"/>
    <property type="match status" value="1"/>
</dbReference>
<dbReference type="PANTHER" id="PTHR43877">
    <property type="entry name" value="AMINOALKYLPHOSPHONATE N-ACETYLTRANSFERASE-RELATED-RELATED"/>
    <property type="match status" value="1"/>
</dbReference>
<feature type="domain" description="N-acetyltransferase" evidence="3">
    <location>
        <begin position="1"/>
        <end position="152"/>
    </location>
</feature>
<gene>
    <name evidence="4" type="ORF">ABZ568_37290</name>
</gene>
<evidence type="ECO:0000259" key="3">
    <source>
        <dbReference type="PROSITE" id="PS51186"/>
    </source>
</evidence>
<dbReference type="InterPro" id="IPR050832">
    <property type="entry name" value="Bact_Acetyltransf"/>
</dbReference>
<keyword evidence="2" id="KW-0012">Acyltransferase</keyword>
<evidence type="ECO:0000313" key="5">
    <source>
        <dbReference type="Proteomes" id="UP001550603"/>
    </source>
</evidence>
<name>A0ABV2Y6V5_9ACTN</name>
<evidence type="ECO:0000256" key="2">
    <source>
        <dbReference type="ARBA" id="ARBA00023315"/>
    </source>
</evidence>
<comment type="caution">
    <text evidence="4">The sequence shown here is derived from an EMBL/GenBank/DDBJ whole genome shotgun (WGS) entry which is preliminary data.</text>
</comment>
<dbReference type="InterPro" id="IPR000182">
    <property type="entry name" value="GNAT_dom"/>
</dbReference>
<dbReference type="CDD" id="cd04301">
    <property type="entry name" value="NAT_SF"/>
    <property type="match status" value="1"/>
</dbReference>
<dbReference type="EMBL" id="JBEYBN010000089">
    <property type="protein sequence ID" value="MEU2271991.1"/>
    <property type="molecule type" value="Genomic_DNA"/>
</dbReference>
<dbReference type="Proteomes" id="UP001550603">
    <property type="component" value="Unassembled WGS sequence"/>
</dbReference>
<protein>
    <submittedName>
        <fullName evidence="4">GNAT family N-acetyltransferase</fullName>
    </submittedName>
</protein>
<sequence length="180" mass="18826">MPLLNGVVQQDDPHKLDLYLSEPSPGNRFGTGLVAEADGQVIGFAAGAGIGLSLPGLQVSEEEIARRIALLDVIAVRPDHRRKGVGTVLRDALLDHFREAGHRLVMAKLAAGRTDLVPIYSGWGWTVGNPGAGLPVALGPDPVVLAEEPTIRVAWTALAPQVRVDPSVVPGALVVAGAFD</sequence>
<evidence type="ECO:0000256" key="1">
    <source>
        <dbReference type="ARBA" id="ARBA00022679"/>
    </source>
</evidence>